<protein>
    <submittedName>
        <fullName evidence="1">Uncharacterized protein</fullName>
    </submittedName>
</protein>
<gene>
    <name evidence="1" type="ORF">L2E82_04330</name>
</gene>
<organism evidence="1 2">
    <name type="scientific">Cichorium intybus</name>
    <name type="common">Chicory</name>
    <dbReference type="NCBI Taxonomy" id="13427"/>
    <lineage>
        <taxon>Eukaryota</taxon>
        <taxon>Viridiplantae</taxon>
        <taxon>Streptophyta</taxon>
        <taxon>Embryophyta</taxon>
        <taxon>Tracheophyta</taxon>
        <taxon>Spermatophyta</taxon>
        <taxon>Magnoliopsida</taxon>
        <taxon>eudicotyledons</taxon>
        <taxon>Gunneridae</taxon>
        <taxon>Pentapetalae</taxon>
        <taxon>asterids</taxon>
        <taxon>campanulids</taxon>
        <taxon>Asterales</taxon>
        <taxon>Asteraceae</taxon>
        <taxon>Cichorioideae</taxon>
        <taxon>Cichorieae</taxon>
        <taxon>Cichoriinae</taxon>
        <taxon>Cichorium</taxon>
    </lineage>
</organism>
<reference evidence="1 2" key="2">
    <citation type="journal article" date="2022" name="Mol. Ecol. Resour.">
        <title>The genomes of chicory, endive, great burdock and yacon provide insights into Asteraceae paleo-polyploidization history and plant inulin production.</title>
        <authorList>
            <person name="Fan W."/>
            <person name="Wang S."/>
            <person name="Wang H."/>
            <person name="Wang A."/>
            <person name="Jiang F."/>
            <person name="Liu H."/>
            <person name="Zhao H."/>
            <person name="Xu D."/>
            <person name="Zhang Y."/>
        </authorList>
    </citation>
    <scope>NUCLEOTIDE SEQUENCE [LARGE SCALE GENOMIC DNA]</scope>
    <source>
        <strain evidence="2">cv. Punajuju</strain>
        <tissue evidence="1">Leaves</tissue>
    </source>
</reference>
<sequence>MCALQNTYIKYVGVESLYLRMESDTDKSITLRDSETIIGGDQAQGSNVTAVLNSSSSTVKINSLSINLGIVKGKDDPQKCSHFSIRGYVSKMRERGGNNHLPFSVNTGEEPPPMEVPRSRYWLCQSCLQDYGGGTTSQEVALVSQYGKTMMQPCKTSYTSPDCHGLPMLPFGEGTSGHKPVDERINGNENILLTVTQEDTPDRNIPVIEEQAKIDSIHTNITPDANVVDDSKKVGISNGPLTSLPVQSTESDQQNHDPSAHPRRKARKVRLLTELLCGSTEKHHQKKESTNLPESSPTPSSPLKKRKIPQTHEWRPVDVTTKKTKVVKGDINTVKITIPEHSRDVEAKEGENVQNIDKYQCKKHGTNKIPKLGKVTSDPVAAWRSIFSDMGRSDKLLSPPNDVSEVKRNDPYSEKRSNASKKAVIMENNPMRNHLFGEDIQRTNLGDSRVRGNQSDTGLGLGLSLTYEPQSHVSWFPNRVPMHDHNRNDGFFFGESSIGHKGVVLNSQEKGRSVYNVREGYSNSTPRTAFLQDHQQPFHTQMSHGSFSQHQNLDFTDPHNKRNNGVRYSELMRAHNYQRQEVYSNGRSDEREIVELMAKIQHERNLSEARNYNEIPNSSNFHKVTTFNQGLPLPPPHHQFRRPSSSSIPTTGFFHQEPLPSFPNYETFSHPSNTIRVSDNSHYHEHRENNNNRISNGMHLMEAFNNGRPGNVWSNMEMHTKWSNRNKGKNIMNLDLNVMAPNVLEEQNHMGSLDHSYSNEAIPAMQLLSLMDAGKKSSNSSTFIDKKKTTHNGKPNSFSCYNGMNGKPNSFPFSGIQSGVQKPVENSRNYILGHGASSHTLPVTNSFSSFFHDQNGNNGGQFFHKPQEKKQRGFPVPWHASEGQFGTRNVRQEIEICTINQNPADFSTPGPENVYMIDVENLKFRGECVFYPREGTV</sequence>
<evidence type="ECO:0000313" key="2">
    <source>
        <dbReference type="Proteomes" id="UP001055811"/>
    </source>
</evidence>
<dbReference type="Proteomes" id="UP001055811">
    <property type="component" value="Linkage Group LG01"/>
</dbReference>
<name>A0ACB9H6G2_CICIN</name>
<proteinExistence type="predicted"/>
<accession>A0ACB9H6G2</accession>
<reference evidence="2" key="1">
    <citation type="journal article" date="2022" name="Mol. Ecol. Resour.">
        <title>The genomes of chicory, endive, great burdock and yacon provide insights into Asteraceae palaeo-polyploidization history and plant inulin production.</title>
        <authorList>
            <person name="Fan W."/>
            <person name="Wang S."/>
            <person name="Wang H."/>
            <person name="Wang A."/>
            <person name="Jiang F."/>
            <person name="Liu H."/>
            <person name="Zhao H."/>
            <person name="Xu D."/>
            <person name="Zhang Y."/>
        </authorList>
    </citation>
    <scope>NUCLEOTIDE SEQUENCE [LARGE SCALE GENOMIC DNA]</scope>
    <source>
        <strain evidence="2">cv. Punajuju</strain>
    </source>
</reference>
<dbReference type="EMBL" id="CM042009">
    <property type="protein sequence ID" value="KAI3790908.1"/>
    <property type="molecule type" value="Genomic_DNA"/>
</dbReference>
<evidence type="ECO:0000313" key="1">
    <source>
        <dbReference type="EMBL" id="KAI3790908.1"/>
    </source>
</evidence>
<comment type="caution">
    <text evidence="1">The sequence shown here is derived from an EMBL/GenBank/DDBJ whole genome shotgun (WGS) entry which is preliminary data.</text>
</comment>
<keyword evidence="2" id="KW-1185">Reference proteome</keyword>